<dbReference type="AlphaFoldDB" id="X1SSV1"/>
<gene>
    <name evidence="2" type="ORF">S12H4_33143</name>
</gene>
<keyword evidence="1" id="KW-0812">Transmembrane</keyword>
<proteinExistence type="predicted"/>
<evidence type="ECO:0000313" key="2">
    <source>
        <dbReference type="EMBL" id="GAI96142.1"/>
    </source>
</evidence>
<reference evidence="2" key="1">
    <citation type="journal article" date="2014" name="Front. Microbiol.">
        <title>High frequency of phylogenetically diverse reductive dehalogenase-homologous genes in deep subseafloor sedimentary metagenomes.</title>
        <authorList>
            <person name="Kawai M."/>
            <person name="Futagami T."/>
            <person name="Toyoda A."/>
            <person name="Takaki Y."/>
            <person name="Nishi S."/>
            <person name="Hori S."/>
            <person name="Arai W."/>
            <person name="Tsubouchi T."/>
            <person name="Morono Y."/>
            <person name="Uchiyama I."/>
            <person name="Ito T."/>
            <person name="Fujiyama A."/>
            <person name="Inagaki F."/>
            <person name="Takami H."/>
        </authorList>
    </citation>
    <scope>NUCLEOTIDE SEQUENCE</scope>
    <source>
        <strain evidence="2">Expedition CK06-06</strain>
    </source>
</reference>
<feature type="transmembrane region" description="Helical" evidence="1">
    <location>
        <begin position="70"/>
        <end position="89"/>
    </location>
</feature>
<accession>X1SSV1</accession>
<organism evidence="2">
    <name type="scientific">marine sediment metagenome</name>
    <dbReference type="NCBI Taxonomy" id="412755"/>
    <lineage>
        <taxon>unclassified sequences</taxon>
        <taxon>metagenomes</taxon>
        <taxon>ecological metagenomes</taxon>
    </lineage>
</organism>
<evidence type="ECO:0000256" key="1">
    <source>
        <dbReference type="SAM" id="Phobius"/>
    </source>
</evidence>
<keyword evidence="1" id="KW-0472">Membrane</keyword>
<keyword evidence="1" id="KW-1133">Transmembrane helix</keyword>
<name>X1SSV1_9ZZZZ</name>
<dbReference type="EMBL" id="BARW01019512">
    <property type="protein sequence ID" value="GAI96142.1"/>
    <property type="molecule type" value="Genomic_DNA"/>
</dbReference>
<protein>
    <submittedName>
        <fullName evidence="2">Uncharacterized protein</fullName>
    </submittedName>
</protein>
<sequence length="103" mass="12471">MSKYNNDYNDKILRIRAEFINFLKKDLEKRLDTFIDQKEIRTSIYKFIFDRVADKGIKVIKGKNKKKERFFNFFVNTVDWCLSYGFIIIDTLSDLKRVSDRQV</sequence>
<comment type="caution">
    <text evidence="2">The sequence shown here is derived from an EMBL/GenBank/DDBJ whole genome shotgun (WGS) entry which is preliminary data.</text>
</comment>